<sequence length="220" mass="24155">MLHALFFDLDGTLTDSQAGITNSIKYSLQQLQLPPLDAATLQLFIGPPLLASYQKYCNVSAATAQKALVAYREYYTQKGIYENKVYAGIPAALATLSHHYQLYITTSKPEKFAHQISDYFNLSPYFTGIFGATMDEKRSKKSEIIAYTQAQAGLHQPEQLVMVGDRENDINGAHQHQLHSIAVTYGFGSIPELKAAAPDSFVARPADLPQAVAQLAATLQ</sequence>
<dbReference type="RefSeq" id="WP_057874165.1">
    <property type="nucleotide sequence ID" value="NZ_AYYI01000042.1"/>
</dbReference>
<dbReference type="SFLD" id="SFLDG01129">
    <property type="entry name" value="C1.5:_HAD__Beta-PGM__Phosphata"/>
    <property type="match status" value="1"/>
</dbReference>
<name>A0A0R2CZC5_9LACO</name>
<protein>
    <submittedName>
        <fullName evidence="1">HAD-superfamily hydrolase, subfamily IA, variant 1</fullName>
    </submittedName>
</protein>
<dbReference type="SFLD" id="SFLDS00003">
    <property type="entry name" value="Haloacid_Dehalogenase"/>
    <property type="match status" value="1"/>
</dbReference>
<evidence type="ECO:0000313" key="1">
    <source>
        <dbReference type="EMBL" id="KRM97358.1"/>
    </source>
</evidence>
<dbReference type="Gene3D" id="3.40.50.1000">
    <property type="entry name" value="HAD superfamily/HAD-like"/>
    <property type="match status" value="1"/>
</dbReference>
<proteinExistence type="predicted"/>
<dbReference type="NCBIfam" id="TIGR01549">
    <property type="entry name" value="HAD-SF-IA-v1"/>
    <property type="match status" value="1"/>
</dbReference>
<dbReference type="InterPro" id="IPR041492">
    <property type="entry name" value="HAD_2"/>
</dbReference>
<evidence type="ECO:0000313" key="2">
    <source>
        <dbReference type="Proteomes" id="UP000051638"/>
    </source>
</evidence>
<dbReference type="Proteomes" id="UP000051638">
    <property type="component" value="Unassembled WGS sequence"/>
</dbReference>
<dbReference type="InterPro" id="IPR006439">
    <property type="entry name" value="HAD-SF_hydro_IA"/>
</dbReference>
<dbReference type="GO" id="GO:0004713">
    <property type="term" value="F:protein tyrosine kinase activity"/>
    <property type="evidence" value="ECO:0007669"/>
    <property type="project" value="TreeGrafter"/>
</dbReference>
<dbReference type="Pfam" id="PF13419">
    <property type="entry name" value="HAD_2"/>
    <property type="match status" value="1"/>
</dbReference>
<dbReference type="PATRIC" id="fig|1423796.3.peg.1644"/>
<dbReference type="STRING" id="1423796.FC24_GL001616"/>
<organism evidence="1 2">
    <name type="scientific">Loigolactobacillus rennini DSM 20253</name>
    <dbReference type="NCBI Taxonomy" id="1423796"/>
    <lineage>
        <taxon>Bacteria</taxon>
        <taxon>Bacillati</taxon>
        <taxon>Bacillota</taxon>
        <taxon>Bacilli</taxon>
        <taxon>Lactobacillales</taxon>
        <taxon>Lactobacillaceae</taxon>
        <taxon>Loigolactobacillus</taxon>
    </lineage>
</organism>
<dbReference type="AlphaFoldDB" id="A0A0R2CZC5"/>
<keyword evidence="2" id="KW-1185">Reference proteome</keyword>
<reference evidence="1 2" key="1">
    <citation type="journal article" date="2015" name="Genome Announc.">
        <title>Expanding the biotechnology potential of lactobacilli through comparative genomics of 213 strains and associated genera.</title>
        <authorList>
            <person name="Sun Z."/>
            <person name="Harris H.M."/>
            <person name="McCann A."/>
            <person name="Guo C."/>
            <person name="Argimon S."/>
            <person name="Zhang W."/>
            <person name="Yang X."/>
            <person name="Jeffery I.B."/>
            <person name="Cooney J.C."/>
            <person name="Kagawa T.F."/>
            <person name="Liu W."/>
            <person name="Song Y."/>
            <person name="Salvetti E."/>
            <person name="Wrobel A."/>
            <person name="Rasinkangas P."/>
            <person name="Parkhill J."/>
            <person name="Rea M.C."/>
            <person name="O'Sullivan O."/>
            <person name="Ritari J."/>
            <person name="Douillard F.P."/>
            <person name="Paul Ross R."/>
            <person name="Yang R."/>
            <person name="Briner A.E."/>
            <person name="Felis G.E."/>
            <person name="de Vos W.M."/>
            <person name="Barrangou R."/>
            <person name="Klaenhammer T.R."/>
            <person name="Caufield P.W."/>
            <person name="Cui Y."/>
            <person name="Zhang H."/>
            <person name="O'Toole P.W."/>
        </authorList>
    </citation>
    <scope>NUCLEOTIDE SEQUENCE [LARGE SCALE GENOMIC DNA]</scope>
    <source>
        <strain evidence="1 2">DSM 20253</strain>
    </source>
</reference>
<dbReference type="PANTHER" id="PTHR43434:SF20">
    <property type="entry name" value="5'-NUCLEOTIDASE"/>
    <property type="match status" value="1"/>
</dbReference>
<gene>
    <name evidence="1" type="ORF">FC24_GL001616</name>
</gene>
<dbReference type="EMBL" id="AYYI01000042">
    <property type="protein sequence ID" value="KRM97358.1"/>
    <property type="molecule type" value="Genomic_DNA"/>
</dbReference>
<accession>A0A0R2CZC5</accession>
<dbReference type="GO" id="GO:0005829">
    <property type="term" value="C:cytosol"/>
    <property type="evidence" value="ECO:0007669"/>
    <property type="project" value="TreeGrafter"/>
</dbReference>
<dbReference type="GO" id="GO:0016787">
    <property type="term" value="F:hydrolase activity"/>
    <property type="evidence" value="ECO:0007669"/>
    <property type="project" value="UniProtKB-KW"/>
</dbReference>
<comment type="caution">
    <text evidence="1">The sequence shown here is derived from an EMBL/GenBank/DDBJ whole genome shotgun (WGS) entry which is preliminary data.</text>
</comment>
<keyword evidence="1" id="KW-0378">Hydrolase</keyword>
<dbReference type="OrthoDB" id="9792518at2"/>
<dbReference type="InterPro" id="IPR036412">
    <property type="entry name" value="HAD-like_sf"/>
</dbReference>
<dbReference type="InterPro" id="IPR023214">
    <property type="entry name" value="HAD_sf"/>
</dbReference>
<dbReference type="PANTHER" id="PTHR43434">
    <property type="entry name" value="PHOSPHOGLYCOLATE PHOSPHATASE"/>
    <property type="match status" value="1"/>
</dbReference>
<dbReference type="InterPro" id="IPR050155">
    <property type="entry name" value="HAD-like_hydrolase_sf"/>
</dbReference>
<dbReference type="SUPFAM" id="SSF56784">
    <property type="entry name" value="HAD-like"/>
    <property type="match status" value="1"/>
</dbReference>
<dbReference type="InterPro" id="IPR023198">
    <property type="entry name" value="PGP-like_dom2"/>
</dbReference>
<dbReference type="Gene3D" id="1.10.150.240">
    <property type="entry name" value="Putative phosphatase, domain 2"/>
    <property type="match status" value="1"/>
</dbReference>